<organism evidence="2 3">
    <name type="scientific">Haloarchaeobius iranensis</name>
    <dbReference type="NCBI Taxonomy" id="996166"/>
    <lineage>
        <taxon>Archaea</taxon>
        <taxon>Methanobacteriati</taxon>
        <taxon>Methanobacteriota</taxon>
        <taxon>Stenosarchaea group</taxon>
        <taxon>Halobacteria</taxon>
        <taxon>Halobacteriales</taxon>
        <taxon>Halorubellaceae</taxon>
        <taxon>Haloarchaeobius</taxon>
    </lineage>
</organism>
<dbReference type="STRING" id="996166.SAMN05192554_10524"/>
<keyword evidence="3" id="KW-1185">Reference proteome</keyword>
<dbReference type="RefSeq" id="WP_175526391.1">
    <property type="nucleotide sequence ID" value="NZ_FNIA01000005.1"/>
</dbReference>
<dbReference type="Proteomes" id="UP000199370">
    <property type="component" value="Unassembled WGS sequence"/>
</dbReference>
<proteinExistence type="predicted"/>
<feature type="compositionally biased region" description="Basic and acidic residues" evidence="1">
    <location>
        <begin position="38"/>
        <end position="51"/>
    </location>
</feature>
<evidence type="ECO:0000256" key="1">
    <source>
        <dbReference type="SAM" id="MobiDB-lite"/>
    </source>
</evidence>
<dbReference type="EMBL" id="FNIA01000005">
    <property type="protein sequence ID" value="SDM63798.1"/>
    <property type="molecule type" value="Genomic_DNA"/>
</dbReference>
<feature type="compositionally biased region" description="Acidic residues" evidence="1">
    <location>
        <begin position="10"/>
        <end position="20"/>
    </location>
</feature>
<gene>
    <name evidence="2" type="ORF">SAMN05192554_10524</name>
</gene>
<evidence type="ECO:0000313" key="2">
    <source>
        <dbReference type="EMBL" id="SDM63798.1"/>
    </source>
</evidence>
<accession>A0A1G9UV62</accession>
<name>A0A1G9UV62_9EURY</name>
<sequence length="51" mass="5624">MSDETHGIDIEEDTELETADDAAGAEREAAAAEANEQENPHNHRDEEPFQS</sequence>
<dbReference type="AlphaFoldDB" id="A0A1G9UV62"/>
<reference evidence="2 3" key="1">
    <citation type="submission" date="2016-10" db="EMBL/GenBank/DDBJ databases">
        <authorList>
            <person name="de Groot N.N."/>
        </authorList>
    </citation>
    <scope>NUCLEOTIDE SEQUENCE [LARGE SCALE GENOMIC DNA]</scope>
    <source>
        <strain evidence="3">EB21,IBRC-M 10013,KCTC 4048</strain>
    </source>
</reference>
<evidence type="ECO:0000313" key="3">
    <source>
        <dbReference type="Proteomes" id="UP000199370"/>
    </source>
</evidence>
<protein>
    <submittedName>
        <fullName evidence="2">Uncharacterized protein</fullName>
    </submittedName>
</protein>
<feature type="region of interest" description="Disordered" evidence="1">
    <location>
        <begin position="1"/>
        <end position="51"/>
    </location>
</feature>